<dbReference type="EMBL" id="JAQMRD010000006">
    <property type="protein sequence ID" value="MDB9222598.1"/>
    <property type="molecule type" value="Genomic_DNA"/>
</dbReference>
<evidence type="ECO:0000313" key="4">
    <source>
        <dbReference type="EMBL" id="RGU56963.1"/>
    </source>
</evidence>
<keyword evidence="1" id="KW-0472">Membrane</keyword>
<dbReference type="EMBL" id="JAKNDN010000018">
    <property type="protein sequence ID" value="MCG4960227.1"/>
    <property type="molecule type" value="Genomic_DNA"/>
</dbReference>
<evidence type="ECO:0000256" key="1">
    <source>
        <dbReference type="SAM" id="Phobius"/>
    </source>
</evidence>
<evidence type="ECO:0000313" key="5">
    <source>
        <dbReference type="Proteomes" id="UP000284243"/>
    </source>
</evidence>
<sequence>MIWVWILIGFVVGEGSMAGVWYWMEKKRKRQKEVQDKGRVVIPLRDMVQLANINTAMDVGYLMLEYKINLKIPEFYDKYMNLVKKQKELYFRELIEIFSHNKKEYVRDLLDKYAGFSTQDVLLLLMCEMQLDNKTMARIMGLTLETLKKRKTRMRIKMRTASPVTL</sequence>
<reference evidence="3" key="3">
    <citation type="submission" date="2023-01" db="EMBL/GenBank/DDBJ databases">
        <title>Human gut microbiome strain richness.</title>
        <authorList>
            <person name="Chen-Liaw A."/>
        </authorList>
    </citation>
    <scope>NUCLEOTIDE SEQUENCE</scope>
    <source>
        <strain evidence="3">RTP21484st1_B7_RTP21484_190118</strain>
    </source>
</reference>
<keyword evidence="1" id="KW-0812">Transmembrane</keyword>
<dbReference type="RefSeq" id="WP_013613278.1">
    <property type="nucleotide sequence ID" value="NZ_BAABYK010000001.1"/>
</dbReference>
<dbReference type="Proteomes" id="UP001212263">
    <property type="component" value="Unassembled WGS sequence"/>
</dbReference>
<dbReference type="EMBL" id="QRYC01000007">
    <property type="protein sequence ID" value="RGU56963.1"/>
    <property type="molecule type" value="Genomic_DNA"/>
</dbReference>
<dbReference type="Proteomes" id="UP001199750">
    <property type="component" value="Unassembled WGS sequence"/>
</dbReference>
<dbReference type="GeneID" id="61276345"/>
<accession>A0A1Y3YQB0</accession>
<evidence type="ECO:0000313" key="3">
    <source>
        <dbReference type="EMBL" id="MDB9222598.1"/>
    </source>
</evidence>
<proteinExistence type="predicted"/>
<dbReference type="Proteomes" id="UP000284243">
    <property type="component" value="Unassembled WGS sequence"/>
</dbReference>
<gene>
    <name evidence="4" type="ORF">DWW57_07155</name>
    <name evidence="2" type="ORF">L0P03_10260</name>
    <name evidence="3" type="ORF">PN645_06200</name>
</gene>
<comment type="caution">
    <text evidence="4">The sequence shown here is derived from an EMBL/GenBank/DDBJ whole genome shotgun (WGS) entry which is preliminary data.</text>
</comment>
<dbReference type="AlphaFoldDB" id="A0A1Y3YQB0"/>
<keyword evidence="1" id="KW-1133">Transmembrane helix</keyword>
<name>A0A1Y3YQB0_9BACT</name>
<feature type="transmembrane region" description="Helical" evidence="1">
    <location>
        <begin position="6"/>
        <end position="24"/>
    </location>
</feature>
<reference evidence="4 5" key="1">
    <citation type="submission" date="2018-08" db="EMBL/GenBank/DDBJ databases">
        <title>A genome reference for cultivated species of the human gut microbiota.</title>
        <authorList>
            <person name="Zou Y."/>
            <person name="Xue W."/>
            <person name="Luo G."/>
        </authorList>
    </citation>
    <scope>NUCLEOTIDE SEQUENCE [LARGE SCALE GENOMIC DNA]</scope>
    <source>
        <strain evidence="4 5">AF16-14</strain>
    </source>
</reference>
<protein>
    <submittedName>
        <fullName evidence="4">Uncharacterized protein</fullName>
    </submittedName>
</protein>
<organism evidence="4 5">
    <name type="scientific">Odoribacter splanchnicus</name>
    <dbReference type="NCBI Taxonomy" id="28118"/>
    <lineage>
        <taxon>Bacteria</taxon>
        <taxon>Pseudomonadati</taxon>
        <taxon>Bacteroidota</taxon>
        <taxon>Bacteroidia</taxon>
        <taxon>Bacteroidales</taxon>
        <taxon>Odoribacteraceae</taxon>
        <taxon>Odoribacter</taxon>
    </lineage>
</organism>
<evidence type="ECO:0000313" key="2">
    <source>
        <dbReference type="EMBL" id="MCG4960227.1"/>
    </source>
</evidence>
<reference evidence="2" key="2">
    <citation type="submission" date="2022-01" db="EMBL/GenBank/DDBJ databases">
        <title>Collection of gut derived symbiotic bacterial strains cultured from healthy donors.</title>
        <authorList>
            <person name="Lin H."/>
            <person name="Kohout C."/>
            <person name="Waligurski E."/>
            <person name="Pamer E.G."/>
        </authorList>
    </citation>
    <scope>NUCLEOTIDE SEQUENCE</scope>
    <source>
        <strain evidence="2">DFI.1.149</strain>
    </source>
</reference>